<accession>A0A9P5PYZ7</accession>
<keyword evidence="7" id="KW-1185">Reference proteome</keyword>
<evidence type="ECO:0000256" key="1">
    <source>
        <dbReference type="ARBA" id="ARBA00022729"/>
    </source>
</evidence>
<feature type="compositionally biased region" description="Polar residues" evidence="2">
    <location>
        <begin position="650"/>
        <end position="665"/>
    </location>
</feature>
<feature type="domain" description="Glyoxal oxidase N-terminal" evidence="4">
    <location>
        <begin position="175"/>
        <end position="527"/>
    </location>
</feature>
<keyword evidence="3" id="KW-0812">Transmembrane</keyword>
<proteinExistence type="predicted"/>
<dbReference type="SUPFAM" id="SSF50965">
    <property type="entry name" value="Galactose oxidase, central domain"/>
    <property type="match status" value="1"/>
</dbReference>
<keyword evidence="3" id="KW-0472">Membrane</keyword>
<comment type="caution">
    <text evidence="6">The sequence shown here is derived from an EMBL/GenBank/DDBJ whole genome shotgun (WGS) entry which is preliminary data.</text>
</comment>
<feature type="compositionally biased region" description="Polar residues" evidence="2">
    <location>
        <begin position="749"/>
        <end position="775"/>
    </location>
</feature>
<dbReference type="SUPFAM" id="SSF81296">
    <property type="entry name" value="E set domains"/>
    <property type="match status" value="1"/>
</dbReference>
<feature type="region of interest" description="Disordered" evidence="2">
    <location>
        <begin position="749"/>
        <end position="780"/>
    </location>
</feature>
<dbReference type="EMBL" id="JADNRY010000038">
    <property type="protein sequence ID" value="KAF9070760.1"/>
    <property type="molecule type" value="Genomic_DNA"/>
</dbReference>
<dbReference type="InterPro" id="IPR011043">
    <property type="entry name" value="Gal_Oxase/kelch_b-propeller"/>
</dbReference>
<dbReference type="Pfam" id="PF07250">
    <property type="entry name" value="Glyoxal_oxid_N"/>
    <property type="match status" value="1"/>
</dbReference>
<keyword evidence="3" id="KW-1133">Transmembrane helix</keyword>
<feature type="transmembrane region" description="Helical" evidence="3">
    <location>
        <begin position="690"/>
        <end position="714"/>
    </location>
</feature>
<dbReference type="InterPro" id="IPR014756">
    <property type="entry name" value="Ig_E-set"/>
</dbReference>
<dbReference type="InterPro" id="IPR013783">
    <property type="entry name" value="Ig-like_fold"/>
</dbReference>
<evidence type="ECO:0000256" key="2">
    <source>
        <dbReference type="SAM" id="MobiDB-lite"/>
    </source>
</evidence>
<dbReference type="CDD" id="cd02851">
    <property type="entry name" value="E_set_GO_C"/>
    <property type="match status" value="1"/>
</dbReference>
<protein>
    <submittedName>
        <fullName evidence="6">Copper radical oxidase</fullName>
    </submittedName>
</protein>
<keyword evidence="1" id="KW-0732">Signal</keyword>
<dbReference type="InterPro" id="IPR015202">
    <property type="entry name" value="GO-like_E_set"/>
</dbReference>
<dbReference type="PANTHER" id="PTHR32208">
    <property type="entry name" value="SECRETED PROTEIN-RELATED"/>
    <property type="match status" value="1"/>
</dbReference>
<dbReference type="InterPro" id="IPR037293">
    <property type="entry name" value="Gal_Oxidase_central_sf"/>
</dbReference>
<dbReference type="PANTHER" id="PTHR32208:SF21">
    <property type="entry name" value="LOW QUALITY PROTEIN: ALDEHYDE OXIDASE GLOX-LIKE"/>
    <property type="match status" value="1"/>
</dbReference>
<dbReference type="Pfam" id="PF09118">
    <property type="entry name" value="GO-like_E_set"/>
    <property type="match status" value="1"/>
</dbReference>
<evidence type="ECO:0000313" key="6">
    <source>
        <dbReference type="EMBL" id="KAF9070760.1"/>
    </source>
</evidence>
<feature type="compositionally biased region" description="Low complexity" evidence="2">
    <location>
        <begin position="666"/>
        <end position="685"/>
    </location>
</feature>
<evidence type="ECO:0000259" key="5">
    <source>
        <dbReference type="Pfam" id="PF09118"/>
    </source>
</evidence>
<feature type="region of interest" description="Disordered" evidence="2">
    <location>
        <begin position="650"/>
        <end position="685"/>
    </location>
</feature>
<dbReference type="InterPro" id="IPR009880">
    <property type="entry name" value="Glyoxal_oxidase_N"/>
</dbReference>
<gene>
    <name evidence="6" type="ORF">BDP27DRAFT_1323402</name>
</gene>
<organism evidence="6 7">
    <name type="scientific">Rhodocollybia butyracea</name>
    <dbReference type="NCBI Taxonomy" id="206335"/>
    <lineage>
        <taxon>Eukaryota</taxon>
        <taxon>Fungi</taxon>
        <taxon>Dikarya</taxon>
        <taxon>Basidiomycota</taxon>
        <taxon>Agaricomycotina</taxon>
        <taxon>Agaricomycetes</taxon>
        <taxon>Agaricomycetidae</taxon>
        <taxon>Agaricales</taxon>
        <taxon>Marasmiineae</taxon>
        <taxon>Omphalotaceae</taxon>
        <taxon>Rhodocollybia</taxon>
    </lineage>
</organism>
<dbReference type="OrthoDB" id="2019572at2759"/>
<dbReference type="Gene3D" id="2.130.10.80">
    <property type="entry name" value="Galactose oxidase/kelch, beta-propeller"/>
    <property type="match status" value="1"/>
</dbReference>
<name>A0A9P5PYZ7_9AGAR</name>
<dbReference type="Proteomes" id="UP000772434">
    <property type="component" value="Unassembled WGS sequence"/>
</dbReference>
<feature type="domain" description="Galactose oxidase-like Early set" evidence="5">
    <location>
        <begin position="533"/>
        <end position="641"/>
    </location>
</feature>
<evidence type="ECO:0000256" key="3">
    <source>
        <dbReference type="SAM" id="Phobius"/>
    </source>
</evidence>
<sequence>MPKLEHSASGTRKILLLTATIPFFFLSFFLASDCFPTETRFLMLSPLILQALWLATSFSPALASLAGSFADGGNTQVSAMMMFVGNQDKVYIIDKAEGNAAQINGHPAWGAVWDFNTHQVELMDIKTNVFCASGMHLPNGSYVTFGGNGAIAPGGGIGSVPNGQGAASFDATYQDYDGSKSIRILNPCTDSDNFNSANCQWFDNPDVLSMQEKRWYSAAEPLGDGTVVLIGGFVNGGYINRNTPNTDPFYEGNASQPTFEFYPNNGRGATLMNFMGKTSGLNAYAHSYLMASGQMLVQANFSTMLWDPSTNTETDLPDMPGKVVRVYPATGAVAMLPLTPANNYTPTVIFCGGSDMPDTFWGNYSFPNTNTWLYPASKDCQRLTPEPVDGSAPAYVQDDDMLEGRTMGQFIILPDGKMLVVNGGLNGTAGYATNTGTTLSYSQMPFGMSLASGPVGTPALYDPNAPAGSRWSNAGFSTSDIARLYHSSAILLPDASVLIAGSNPNVDVNLTTFFPTQYQAEIFYPPYFSATTRPVPSGIPSNLSYGGSSFDITVPASSYSGSSNDAADNTTVVVVRPGWTTHGMNMGQRFLQLNNTYTVNSDGSLTLHTAQMPPNANIFQPGPAMVFVVVNGIPSNGTFVIVGSGSVETQPTQPASVLPSSVRLNSASGSATGTGTATSSTDHSSGSSKVAIIASVVGAIVVLGIIGALIGVYLSRRRRATARETTKSYAMRTVSSPSAVQTNPVYMRNSDSSSFSLQQPEYNQSQQWAGSSASLTGGDHTPYHDVPAPYMNESRGPHGMSMELDPYAAQSMMHTNDPRRRY</sequence>
<evidence type="ECO:0000313" key="7">
    <source>
        <dbReference type="Proteomes" id="UP000772434"/>
    </source>
</evidence>
<evidence type="ECO:0000259" key="4">
    <source>
        <dbReference type="Pfam" id="PF07250"/>
    </source>
</evidence>
<dbReference type="AlphaFoldDB" id="A0A9P5PYZ7"/>
<reference evidence="6" key="1">
    <citation type="submission" date="2020-11" db="EMBL/GenBank/DDBJ databases">
        <authorList>
            <consortium name="DOE Joint Genome Institute"/>
            <person name="Ahrendt S."/>
            <person name="Riley R."/>
            <person name="Andreopoulos W."/>
            <person name="Labutti K."/>
            <person name="Pangilinan J."/>
            <person name="Ruiz-Duenas F.J."/>
            <person name="Barrasa J.M."/>
            <person name="Sanchez-Garcia M."/>
            <person name="Camarero S."/>
            <person name="Miyauchi S."/>
            <person name="Serrano A."/>
            <person name="Linde D."/>
            <person name="Babiker R."/>
            <person name="Drula E."/>
            <person name="Ayuso-Fernandez I."/>
            <person name="Pacheco R."/>
            <person name="Padilla G."/>
            <person name="Ferreira P."/>
            <person name="Barriuso J."/>
            <person name="Kellner H."/>
            <person name="Castanera R."/>
            <person name="Alfaro M."/>
            <person name="Ramirez L."/>
            <person name="Pisabarro A.G."/>
            <person name="Kuo A."/>
            <person name="Tritt A."/>
            <person name="Lipzen A."/>
            <person name="He G."/>
            <person name="Yan M."/>
            <person name="Ng V."/>
            <person name="Cullen D."/>
            <person name="Martin F."/>
            <person name="Rosso M.-N."/>
            <person name="Henrissat B."/>
            <person name="Hibbett D."/>
            <person name="Martinez A.T."/>
            <person name="Grigoriev I.V."/>
        </authorList>
    </citation>
    <scope>NUCLEOTIDE SEQUENCE</scope>
    <source>
        <strain evidence="6">AH 40177</strain>
    </source>
</reference>
<dbReference type="Gene3D" id="2.60.40.10">
    <property type="entry name" value="Immunoglobulins"/>
    <property type="match status" value="1"/>
</dbReference>